<dbReference type="EMBL" id="AP023359">
    <property type="protein sequence ID" value="BCJ70119.1"/>
    <property type="molecule type" value="Genomic_DNA"/>
</dbReference>
<sequence>MLGPILSLPLAPVHGLVGLARVLRDQAEQELYDPATVQRQLEELSAAAAAGELSEEELAEAEQQIIDRLID</sequence>
<dbReference type="Proteomes" id="UP000680866">
    <property type="component" value="Chromosome"/>
</dbReference>
<dbReference type="RefSeq" id="WP_212819828.1">
    <property type="nucleotide sequence ID" value="NZ_AP023359.1"/>
</dbReference>
<evidence type="ECO:0000313" key="1">
    <source>
        <dbReference type="EMBL" id="BCJ70119.1"/>
    </source>
</evidence>
<dbReference type="Pfam" id="PF05120">
    <property type="entry name" value="GvpG"/>
    <property type="match status" value="1"/>
</dbReference>
<evidence type="ECO:0008006" key="3">
    <source>
        <dbReference type="Google" id="ProtNLM"/>
    </source>
</evidence>
<dbReference type="AlphaFoldDB" id="A0A810NDH5"/>
<gene>
    <name evidence="1" type="ORF">Prubr_71400</name>
</gene>
<proteinExistence type="predicted"/>
<reference evidence="1" key="1">
    <citation type="submission" date="2020-08" db="EMBL/GenBank/DDBJ databases">
        <title>Whole genome shotgun sequence of Polymorphospora rubra NBRC 101157.</title>
        <authorList>
            <person name="Komaki H."/>
            <person name="Tamura T."/>
        </authorList>
    </citation>
    <scope>NUCLEOTIDE SEQUENCE</scope>
    <source>
        <strain evidence="1">NBRC 101157</strain>
    </source>
</reference>
<evidence type="ECO:0000313" key="2">
    <source>
        <dbReference type="Proteomes" id="UP000680866"/>
    </source>
</evidence>
<name>A0A810NDH5_9ACTN</name>
<organism evidence="1 2">
    <name type="scientific">Polymorphospora rubra</name>
    <dbReference type="NCBI Taxonomy" id="338584"/>
    <lineage>
        <taxon>Bacteria</taxon>
        <taxon>Bacillati</taxon>
        <taxon>Actinomycetota</taxon>
        <taxon>Actinomycetes</taxon>
        <taxon>Micromonosporales</taxon>
        <taxon>Micromonosporaceae</taxon>
        <taxon>Polymorphospora</taxon>
    </lineage>
</organism>
<keyword evidence="2" id="KW-1185">Reference proteome</keyword>
<dbReference type="InterPro" id="IPR007804">
    <property type="entry name" value="GvpG"/>
</dbReference>
<dbReference type="KEGG" id="pry:Prubr_71400"/>
<accession>A0A810NDH5</accession>
<protein>
    <recommendedName>
        <fullName evidence="3">Gas vesicle protein G</fullName>
    </recommendedName>
</protein>